<sequence length="494" mass="50874">MTADDARLRRLAIVVLLGAIMTVLDSTIVTVAVTALGTDLDASLSTVQWVLTGYTLALSMAIPLTGWAVRRFGQRTMWLVSLALFIGGSLLCGLAWSAPALIGFRVVQGFGGGMLMPVGQMMLARAAGPDRMARVMAVVSVPAMLAPVLGPVAGGLIVGHLSWRWMFYVNVPVCAVALAAALRMLPRDAERDRSVRLDAPGLALVSPGLAALVYGLSEAGEGAGLSSAGFLVGAVGGAVLIAAFVVHAVRKGDDALIDVRLLRARSFTAATGALFVYSGAAFGLTVLIPLLSQVARQETATQAGLLLAPFGLGAMVTMPLAGRLADRYGARWPSAGGVLVVLVGTFALTTVEPGTGRPLIMAAVLVVGLGHGAIAPALMAAAYQGLPRTSVPAATTAANILVRVGSAFGMAALTVILQVYLRAAFPGTSGKPEEVAAQASRVPDAPALLSEAFSRSLWWALAIAAVALPLILTLPRKKRAPQVKDASEKAPVRK</sequence>
<evidence type="ECO:0000313" key="9">
    <source>
        <dbReference type="EMBL" id="GLW66025.1"/>
    </source>
</evidence>
<dbReference type="Pfam" id="PF07690">
    <property type="entry name" value="MFS_1"/>
    <property type="match status" value="1"/>
</dbReference>
<evidence type="ECO:0000256" key="6">
    <source>
        <dbReference type="ARBA" id="ARBA00023136"/>
    </source>
</evidence>
<keyword evidence="6 7" id="KW-0472">Membrane</keyword>
<dbReference type="EMBL" id="BSRZ01000012">
    <property type="protein sequence ID" value="GLW66025.1"/>
    <property type="molecule type" value="Genomic_DNA"/>
</dbReference>
<feature type="transmembrane region" description="Helical" evidence="7">
    <location>
        <begin position="456"/>
        <end position="474"/>
    </location>
</feature>
<dbReference type="Gene3D" id="1.20.1250.20">
    <property type="entry name" value="MFS general substrate transporter like domains"/>
    <property type="match status" value="2"/>
</dbReference>
<dbReference type="PROSITE" id="PS50850">
    <property type="entry name" value="MFS"/>
    <property type="match status" value="1"/>
</dbReference>
<feature type="transmembrane region" description="Helical" evidence="7">
    <location>
        <begin position="328"/>
        <end position="347"/>
    </location>
</feature>
<evidence type="ECO:0000256" key="1">
    <source>
        <dbReference type="ARBA" id="ARBA00004651"/>
    </source>
</evidence>
<feature type="transmembrane region" description="Helical" evidence="7">
    <location>
        <begin position="12"/>
        <end position="37"/>
    </location>
</feature>
<dbReference type="InterPro" id="IPR011701">
    <property type="entry name" value="MFS"/>
</dbReference>
<dbReference type="InterPro" id="IPR004638">
    <property type="entry name" value="EmrB-like"/>
</dbReference>
<evidence type="ECO:0000259" key="8">
    <source>
        <dbReference type="PROSITE" id="PS50850"/>
    </source>
</evidence>
<dbReference type="PANTHER" id="PTHR42718:SF46">
    <property type="entry name" value="BLR6921 PROTEIN"/>
    <property type="match status" value="1"/>
</dbReference>
<accession>A0A9W6PX52</accession>
<evidence type="ECO:0000256" key="5">
    <source>
        <dbReference type="ARBA" id="ARBA00022989"/>
    </source>
</evidence>
<dbReference type="InterPro" id="IPR036259">
    <property type="entry name" value="MFS_trans_sf"/>
</dbReference>
<proteinExistence type="predicted"/>
<feature type="transmembrane region" description="Helical" evidence="7">
    <location>
        <begin position="400"/>
        <end position="421"/>
    </location>
</feature>
<reference evidence="9" key="1">
    <citation type="submission" date="2023-02" db="EMBL/GenBank/DDBJ databases">
        <title>Actinomadura rubrobrunea NBRC 14622.</title>
        <authorList>
            <person name="Ichikawa N."/>
            <person name="Sato H."/>
            <person name="Tonouchi N."/>
        </authorList>
    </citation>
    <scope>NUCLEOTIDE SEQUENCE</scope>
    <source>
        <strain evidence="9">NBRC 14622</strain>
    </source>
</reference>
<dbReference type="CDD" id="cd17503">
    <property type="entry name" value="MFS_LmrB_MDR_like"/>
    <property type="match status" value="1"/>
</dbReference>
<dbReference type="GO" id="GO:0022857">
    <property type="term" value="F:transmembrane transporter activity"/>
    <property type="evidence" value="ECO:0007669"/>
    <property type="project" value="InterPro"/>
</dbReference>
<protein>
    <submittedName>
        <fullName evidence="9">MFS transporter</fullName>
    </submittedName>
</protein>
<keyword evidence="4 7" id="KW-0812">Transmembrane</keyword>
<feature type="transmembrane region" description="Helical" evidence="7">
    <location>
        <begin position="303"/>
        <end position="321"/>
    </location>
</feature>
<feature type="transmembrane region" description="Helical" evidence="7">
    <location>
        <begin position="267"/>
        <end position="291"/>
    </location>
</feature>
<dbReference type="NCBIfam" id="TIGR00711">
    <property type="entry name" value="efflux_EmrB"/>
    <property type="match status" value="1"/>
</dbReference>
<evidence type="ECO:0000256" key="2">
    <source>
        <dbReference type="ARBA" id="ARBA00022448"/>
    </source>
</evidence>
<keyword evidence="3" id="KW-1003">Cell membrane</keyword>
<dbReference type="SUPFAM" id="SSF103473">
    <property type="entry name" value="MFS general substrate transporter"/>
    <property type="match status" value="1"/>
</dbReference>
<evidence type="ECO:0000256" key="4">
    <source>
        <dbReference type="ARBA" id="ARBA00022692"/>
    </source>
</evidence>
<feature type="transmembrane region" description="Helical" evidence="7">
    <location>
        <begin position="165"/>
        <end position="185"/>
    </location>
</feature>
<keyword evidence="5 7" id="KW-1133">Transmembrane helix</keyword>
<evidence type="ECO:0000256" key="7">
    <source>
        <dbReference type="SAM" id="Phobius"/>
    </source>
</evidence>
<comment type="subcellular location">
    <subcellularLocation>
        <location evidence="1">Cell membrane</location>
        <topology evidence="1">Multi-pass membrane protein</topology>
    </subcellularLocation>
</comment>
<feature type="transmembrane region" description="Helical" evidence="7">
    <location>
        <begin position="223"/>
        <end position="246"/>
    </location>
</feature>
<feature type="transmembrane region" description="Helical" evidence="7">
    <location>
        <begin position="197"/>
        <end position="217"/>
    </location>
</feature>
<dbReference type="InterPro" id="IPR020846">
    <property type="entry name" value="MFS_dom"/>
</dbReference>
<dbReference type="RefSeq" id="WP_067913596.1">
    <property type="nucleotide sequence ID" value="NZ_BSRZ01000012.1"/>
</dbReference>
<name>A0A9W6PX52_9ACTN</name>
<feature type="domain" description="Major facilitator superfamily (MFS) profile" evidence="8">
    <location>
        <begin position="11"/>
        <end position="479"/>
    </location>
</feature>
<evidence type="ECO:0000313" key="10">
    <source>
        <dbReference type="Proteomes" id="UP001165124"/>
    </source>
</evidence>
<keyword evidence="2" id="KW-0813">Transport</keyword>
<comment type="caution">
    <text evidence="9">The sequence shown here is derived from an EMBL/GenBank/DDBJ whole genome shotgun (WGS) entry which is preliminary data.</text>
</comment>
<feature type="transmembrane region" description="Helical" evidence="7">
    <location>
        <begin position="102"/>
        <end position="123"/>
    </location>
</feature>
<dbReference type="AlphaFoldDB" id="A0A9W6PX52"/>
<feature type="transmembrane region" description="Helical" evidence="7">
    <location>
        <begin position="135"/>
        <end position="159"/>
    </location>
</feature>
<feature type="transmembrane region" description="Helical" evidence="7">
    <location>
        <begin position="359"/>
        <end position="379"/>
    </location>
</feature>
<evidence type="ECO:0000256" key="3">
    <source>
        <dbReference type="ARBA" id="ARBA00022475"/>
    </source>
</evidence>
<feature type="transmembrane region" description="Helical" evidence="7">
    <location>
        <begin position="76"/>
        <end position="96"/>
    </location>
</feature>
<gene>
    <name evidence="9" type="primary">emrB</name>
    <name evidence="9" type="ORF">Arub01_42690</name>
</gene>
<dbReference type="GO" id="GO:0005886">
    <property type="term" value="C:plasma membrane"/>
    <property type="evidence" value="ECO:0007669"/>
    <property type="project" value="UniProtKB-SubCell"/>
</dbReference>
<dbReference type="Proteomes" id="UP001165124">
    <property type="component" value="Unassembled WGS sequence"/>
</dbReference>
<dbReference type="PANTHER" id="PTHR42718">
    <property type="entry name" value="MAJOR FACILITATOR SUPERFAMILY MULTIDRUG TRANSPORTER MFSC"/>
    <property type="match status" value="1"/>
</dbReference>
<keyword evidence="10" id="KW-1185">Reference proteome</keyword>
<feature type="transmembrane region" description="Helical" evidence="7">
    <location>
        <begin position="49"/>
        <end position="69"/>
    </location>
</feature>
<organism evidence="9 10">
    <name type="scientific">Actinomadura rubrobrunea</name>
    <dbReference type="NCBI Taxonomy" id="115335"/>
    <lineage>
        <taxon>Bacteria</taxon>
        <taxon>Bacillati</taxon>
        <taxon>Actinomycetota</taxon>
        <taxon>Actinomycetes</taxon>
        <taxon>Streptosporangiales</taxon>
        <taxon>Thermomonosporaceae</taxon>
        <taxon>Actinomadura</taxon>
    </lineage>
</organism>